<keyword evidence="2" id="KW-0694">RNA-binding</keyword>
<dbReference type="EMBL" id="CP001798">
    <property type="protein sequence ID" value="ADE15350.1"/>
    <property type="molecule type" value="Genomic_DNA"/>
</dbReference>
<dbReference type="OrthoDB" id="8421419at2"/>
<dbReference type="RefSeq" id="WP_013033212.1">
    <property type="nucleotide sequence ID" value="NC_013960.1"/>
</dbReference>
<keyword evidence="3" id="KW-0143">Chaperone</keyword>
<gene>
    <name evidence="6" type="ordered locus">Nhal_2262</name>
</gene>
<dbReference type="Proteomes" id="UP000001844">
    <property type="component" value="Chromosome"/>
</dbReference>
<evidence type="ECO:0000256" key="2">
    <source>
        <dbReference type="ARBA" id="ARBA00022884"/>
    </source>
</evidence>
<keyword evidence="7" id="KW-1185">Reference proteome</keyword>
<accession>D5BV00</accession>
<dbReference type="HOGENOM" id="CLU_2012853_0_0_6"/>
<feature type="region of interest" description="Disordered" evidence="4">
    <location>
        <begin position="78"/>
        <end position="123"/>
    </location>
</feature>
<proteinExistence type="predicted"/>
<dbReference type="Pfam" id="PF04352">
    <property type="entry name" value="ProQ"/>
    <property type="match status" value="1"/>
</dbReference>
<protein>
    <submittedName>
        <fullName evidence="6">ProQ activator of osmoprotectant transporter ProP</fullName>
    </submittedName>
</protein>
<reference evidence="7" key="1">
    <citation type="submission" date="2010-04" db="EMBL/GenBank/DDBJ databases">
        <title>Complete genome sequence of Nitrosococcus halophilus Nc4, a salt-adapted, aerobic obligate ammonia-oxidizing sulfur purple bacterium.</title>
        <authorList>
            <consortium name="US DOE Joint Genome Institute"/>
            <person name="Campbell M.A."/>
            <person name="Malfatti S.A."/>
            <person name="Chain P.S.G."/>
            <person name="Heidelberg J.F."/>
            <person name="Ward B.B."/>
            <person name="Klotz M.G."/>
        </authorList>
    </citation>
    <scope>NUCLEOTIDE SEQUENCE [LARGE SCALE GENOMIC DNA]</scope>
    <source>
        <strain evidence="7">Nc4</strain>
    </source>
</reference>
<dbReference type="PANTHER" id="PTHR38106">
    <property type="entry name" value="RNA CHAPERONE PROQ"/>
    <property type="match status" value="1"/>
</dbReference>
<dbReference type="eggNOG" id="COG3109">
    <property type="taxonomic scope" value="Bacteria"/>
</dbReference>
<evidence type="ECO:0000313" key="6">
    <source>
        <dbReference type="EMBL" id="ADE15350.1"/>
    </source>
</evidence>
<dbReference type="SUPFAM" id="SSF48657">
    <property type="entry name" value="FinO-like"/>
    <property type="match status" value="1"/>
</dbReference>
<dbReference type="SMART" id="SM00945">
    <property type="entry name" value="ProQ"/>
    <property type="match status" value="1"/>
</dbReference>
<keyword evidence="1" id="KW-0963">Cytoplasm</keyword>
<dbReference type="Gene3D" id="1.10.1710.10">
    <property type="entry name" value="ProQ/FinO domain"/>
    <property type="match status" value="1"/>
</dbReference>
<dbReference type="AlphaFoldDB" id="D5BV00"/>
<dbReference type="PANTHER" id="PTHR38106:SF1">
    <property type="entry name" value="RNA CHAPERONE PROQ"/>
    <property type="match status" value="1"/>
</dbReference>
<evidence type="ECO:0000259" key="5">
    <source>
        <dbReference type="SMART" id="SM00945"/>
    </source>
</evidence>
<evidence type="ECO:0000256" key="3">
    <source>
        <dbReference type="ARBA" id="ARBA00023186"/>
    </source>
</evidence>
<evidence type="ECO:0000313" key="7">
    <source>
        <dbReference type="Proteomes" id="UP000001844"/>
    </source>
</evidence>
<name>D5BV00_NITHN</name>
<feature type="domain" description="ProQ/FinO" evidence="5">
    <location>
        <begin position="1"/>
        <end position="88"/>
    </location>
</feature>
<evidence type="ECO:0000256" key="4">
    <source>
        <dbReference type="SAM" id="MobiDB-lite"/>
    </source>
</evidence>
<dbReference type="GO" id="GO:0033592">
    <property type="term" value="F:RNA strand annealing activity"/>
    <property type="evidence" value="ECO:0007669"/>
    <property type="project" value="InterPro"/>
</dbReference>
<dbReference type="InterPro" id="IPR023529">
    <property type="entry name" value="ProQ"/>
</dbReference>
<dbReference type="InterPro" id="IPR036442">
    <property type="entry name" value="ProQ/FinO_sf"/>
</dbReference>
<feature type="compositionally biased region" description="Basic and acidic residues" evidence="4">
    <location>
        <begin position="78"/>
        <end position="89"/>
    </location>
</feature>
<sequence length="123" mass="13960">MRPLAVGVHQELIPFATERGFSKLALRRALGMHMNCTPYLYALAERRGRVSLDGEEVEKPTEEHAEHARQKLKARFEARKQKRANEPPKKSNTAKVTPIQRETPPKRPILSLKRAKGLSKNAV</sequence>
<dbReference type="GO" id="GO:0005829">
    <property type="term" value="C:cytosol"/>
    <property type="evidence" value="ECO:0007669"/>
    <property type="project" value="TreeGrafter"/>
</dbReference>
<dbReference type="InterPro" id="IPR016103">
    <property type="entry name" value="ProQ/FinO"/>
</dbReference>
<dbReference type="GO" id="GO:0010608">
    <property type="term" value="P:post-transcriptional regulation of gene expression"/>
    <property type="evidence" value="ECO:0007669"/>
    <property type="project" value="InterPro"/>
</dbReference>
<evidence type="ECO:0000256" key="1">
    <source>
        <dbReference type="ARBA" id="ARBA00022490"/>
    </source>
</evidence>
<organism evidence="6 7">
    <name type="scientific">Nitrosococcus halophilus (strain Nc4)</name>
    <dbReference type="NCBI Taxonomy" id="472759"/>
    <lineage>
        <taxon>Bacteria</taxon>
        <taxon>Pseudomonadati</taxon>
        <taxon>Pseudomonadota</taxon>
        <taxon>Gammaproteobacteria</taxon>
        <taxon>Chromatiales</taxon>
        <taxon>Chromatiaceae</taxon>
        <taxon>Nitrosococcus</taxon>
    </lineage>
</organism>
<dbReference type="GO" id="GO:0034057">
    <property type="term" value="F:RNA strand-exchange activity"/>
    <property type="evidence" value="ECO:0007669"/>
    <property type="project" value="InterPro"/>
</dbReference>
<dbReference type="STRING" id="472759.Nhal_2262"/>
<dbReference type="KEGG" id="nhl:Nhal_2262"/>